<keyword evidence="7" id="KW-0249">Electron transport</keyword>
<name>A0A9J6FXF7_HAELO</name>
<dbReference type="FunFam" id="1.10.1090.10:FF:000001">
    <property type="entry name" value="Cytochrome b-c1 complex subunit 7"/>
    <property type="match status" value="1"/>
</dbReference>
<keyword evidence="9" id="KW-0472">Membrane</keyword>
<dbReference type="GO" id="GO:0005743">
    <property type="term" value="C:mitochondrial inner membrane"/>
    <property type="evidence" value="ECO:0007669"/>
    <property type="project" value="UniProtKB-SubCell"/>
</dbReference>
<dbReference type="SUPFAM" id="SSF81524">
    <property type="entry name" value="14 kDa protein of cytochrome bc1 complex (Ubiquinol-cytochrome c reductase)"/>
    <property type="match status" value="1"/>
</dbReference>
<evidence type="ECO:0000256" key="12">
    <source>
        <dbReference type="ARBA" id="ARBA00032927"/>
    </source>
</evidence>
<dbReference type="Gene3D" id="1.10.1090.10">
    <property type="entry name" value="Cytochrome b-c1 complex subunit 7"/>
    <property type="match status" value="1"/>
</dbReference>
<dbReference type="Pfam" id="PF02271">
    <property type="entry name" value="UCR_14kD"/>
    <property type="match status" value="1"/>
</dbReference>
<evidence type="ECO:0000256" key="1">
    <source>
        <dbReference type="ARBA" id="ARBA00004443"/>
    </source>
</evidence>
<comment type="subunit">
    <text evidence="13">Component of the ubiquinol-cytochrome c oxidoreductase (cytochrome b-c1 complex, complex III, CIII), a multisubunit enzyme composed of 3 respiratory subunits cytochrome b, cytochrome c1 and Rieske protein, 2 core protein subunits, and additional low-molecular weight protein subunits. The complex exists as an obligatory dimer and forms supercomplexes (SCs) in the inner mitochondrial membrane with cytochrome c oxidase (complex IV, CIV).</text>
</comment>
<protein>
    <recommendedName>
        <fullName evidence="3">Cytochrome b-c1 complex subunit 7</fullName>
    </recommendedName>
    <alternativeName>
        <fullName evidence="11">Complex III subunit 7</fullName>
    </alternativeName>
    <alternativeName>
        <fullName evidence="10">Complex III subunit VII</fullName>
    </alternativeName>
    <alternativeName>
        <fullName evidence="12">Ubiquinol-cytochrome c reductase complex 14 kDa protein</fullName>
    </alternativeName>
</protein>
<dbReference type="GO" id="GO:0006122">
    <property type="term" value="P:mitochondrial electron transport, ubiquinol to cytochrome c"/>
    <property type="evidence" value="ECO:0007669"/>
    <property type="project" value="InterPro"/>
</dbReference>
<evidence type="ECO:0000256" key="4">
    <source>
        <dbReference type="ARBA" id="ARBA00022448"/>
    </source>
</evidence>
<comment type="subcellular location">
    <subcellularLocation>
        <location evidence="1">Mitochondrion inner membrane</location>
        <topology evidence="1">Peripheral membrane protein</topology>
        <orientation evidence="1">Matrix side</orientation>
    </subcellularLocation>
</comment>
<organism evidence="15 16">
    <name type="scientific">Haemaphysalis longicornis</name>
    <name type="common">Bush tick</name>
    <dbReference type="NCBI Taxonomy" id="44386"/>
    <lineage>
        <taxon>Eukaryota</taxon>
        <taxon>Metazoa</taxon>
        <taxon>Ecdysozoa</taxon>
        <taxon>Arthropoda</taxon>
        <taxon>Chelicerata</taxon>
        <taxon>Arachnida</taxon>
        <taxon>Acari</taxon>
        <taxon>Parasitiformes</taxon>
        <taxon>Ixodida</taxon>
        <taxon>Ixodoidea</taxon>
        <taxon>Ixodidae</taxon>
        <taxon>Haemaphysalinae</taxon>
        <taxon>Haemaphysalis</taxon>
    </lineage>
</organism>
<comment type="subunit">
    <text evidence="14">Component of the ubiquinol-cytochrome c oxidoreductase (cytochrome b-c1 complex, complex III, CIII), a multisubunit enzyme composed of 11 subunits. The complex is composed of 3 respiratory subunits cytochrome b, cytochrome c1 and Rieske protein UQCRFS1, 2 core protein subunits UQCRC1/QCR1 and UQCRC2/QCR2, and 6 low-molecular weight protein subunits UQCRH/QCR6, UQCRB/QCR7, UQCRQ/QCR8, UQCR10/QCR9, UQCR11/QCR10 and subunit 9, the cleavage product of Rieske protein UQCRFS1. The complex exists as an obligatory dimer and forms supercomplexes (SCs) in the inner mitochondrial membrane with NADH-ubiquinone oxidoreductase (complex I, CI) and cytochrome c oxidase (complex IV, CIV), resulting in different assemblies (supercomplex SCI(1)III(2)IV(1) and megacomplex MCI(2)III(2)IV(2)).</text>
</comment>
<accession>A0A9J6FXF7</accession>
<dbReference type="InterPro" id="IPR036544">
    <property type="entry name" value="QCR7_sf"/>
</dbReference>
<comment type="similarity">
    <text evidence="2">Belongs to the UQCRB/QCR7 family.</text>
</comment>
<evidence type="ECO:0000256" key="11">
    <source>
        <dbReference type="ARBA" id="ARBA00031684"/>
    </source>
</evidence>
<dbReference type="PANTHER" id="PTHR12022">
    <property type="entry name" value="UBIQUINOL-CYTOCHROME C REDUCTASE COMPLEX 14 KD PROTEIN"/>
    <property type="match status" value="1"/>
</dbReference>
<evidence type="ECO:0000256" key="13">
    <source>
        <dbReference type="ARBA" id="ARBA00038521"/>
    </source>
</evidence>
<evidence type="ECO:0000256" key="9">
    <source>
        <dbReference type="ARBA" id="ARBA00023136"/>
    </source>
</evidence>
<evidence type="ECO:0000313" key="15">
    <source>
        <dbReference type="EMBL" id="KAH9367048.1"/>
    </source>
</evidence>
<evidence type="ECO:0000256" key="8">
    <source>
        <dbReference type="ARBA" id="ARBA00023128"/>
    </source>
</evidence>
<gene>
    <name evidence="15" type="ORF">HPB48_018114</name>
</gene>
<reference evidence="15 16" key="1">
    <citation type="journal article" date="2020" name="Cell">
        <title>Large-Scale Comparative Analyses of Tick Genomes Elucidate Their Genetic Diversity and Vector Capacities.</title>
        <authorList>
            <consortium name="Tick Genome and Microbiome Consortium (TIGMIC)"/>
            <person name="Jia N."/>
            <person name="Wang J."/>
            <person name="Shi W."/>
            <person name="Du L."/>
            <person name="Sun Y."/>
            <person name="Zhan W."/>
            <person name="Jiang J.F."/>
            <person name="Wang Q."/>
            <person name="Zhang B."/>
            <person name="Ji P."/>
            <person name="Bell-Sakyi L."/>
            <person name="Cui X.M."/>
            <person name="Yuan T.T."/>
            <person name="Jiang B.G."/>
            <person name="Yang W.F."/>
            <person name="Lam T.T."/>
            <person name="Chang Q.C."/>
            <person name="Ding S.J."/>
            <person name="Wang X.J."/>
            <person name="Zhu J.G."/>
            <person name="Ruan X.D."/>
            <person name="Zhao L."/>
            <person name="Wei J.T."/>
            <person name="Ye R.Z."/>
            <person name="Que T.C."/>
            <person name="Du C.H."/>
            <person name="Zhou Y.H."/>
            <person name="Cheng J.X."/>
            <person name="Dai P.F."/>
            <person name="Guo W.B."/>
            <person name="Han X.H."/>
            <person name="Huang E.J."/>
            <person name="Li L.F."/>
            <person name="Wei W."/>
            <person name="Gao Y.C."/>
            <person name="Liu J.Z."/>
            <person name="Shao H.Z."/>
            <person name="Wang X."/>
            <person name="Wang C.C."/>
            <person name="Yang T.C."/>
            <person name="Huo Q.B."/>
            <person name="Li W."/>
            <person name="Chen H.Y."/>
            <person name="Chen S.E."/>
            <person name="Zhou L.G."/>
            <person name="Ni X.B."/>
            <person name="Tian J.H."/>
            <person name="Sheng Y."/>
            <person name="Liu T."/>
            <person name="Pan Y.S."/>
            <person name="Xia L.Y."/>
            <person name="Li J."/>
            <person name="Zhao F."/>
            <person name="Cao W.C."/>
        </authorList>
    </citation>
    <scope>NUCLEOTIDE SEQUENCE [LARGE SCALE GENOMIC DNA]</scope>
    <source>
        <strain evidence="15">HaeL-2018</strain>
    </source>
</reference>
<keyword evidence="6" id="KW-0999">Mitochondrion inner membrane</keyword>
<dbReference type="EMBL" id="JABSTR010000004">
    <property type="protein sequence ID" value="KAH9367048.1"/>
    <property type="molecule type" value="Genomic_DNA"/>
</dbReference>
<sequence length="146" mass="17151">MECFSAAGKSALFHEYVLFGNFGAPKRLGKDHLCVTMSSSAYKTVTAVNSWSKFMFKTSKYYQYGLLKCDLYRDEPVTLEAVRRLPKKIQDERNYRILRAVQCNIAHSILPESQWTKYEDDVPYLDPYIAEVEKEEAEKKEWYRTH</sequence>
<keyword evidence="4" id="KW-0813">Transport</keyword>
<dbReference type="VEuPathDB" id="VectorBase:HLOH_047220"/>
<dbReference type="Proteomes" id="UP000821853">
    <property type="component" value="Chromosome 2"/>
</dbReference>
<evidence type="ECO:0000256" key="2">
    <source>
        <dbReference type="ARBA" id="ARBA00008554"/>
    </source>
</evidence>
<dbReference type="OrthoDB" id="425749at2759"/>
<keyword evidence="8" id="KW-0496">Mitochondrion</keyword>
<dbReference type="OMA" id="AGFNKLX"/>
<evidence type="ECO:0000256" key="5">
    <source>
        <dbReference type="ARBA" id="ARBA00022660"/>
    </source>
</evidence>
<evidence type="ECO:0000256" key="6">
    <source>
        <dbReference type="ARBA" id="ARBA00022792"/>
    </source>
</evidence>
<evidence type="ECO:0000256" key="7">
    <source>
        <dbReference type="ARBA" id="ARBA00022982"/>
    </source>
</evidence>
<evidence type="ECO:0000256" key="14">
    <source>
        <dbReference type="ARBA" id="ARBA00046393"/>
    </source>
</evidence>
<proteinExistence type="inferred from homology"/>
<dbReference type="InterPro" id="IPR003197">
    <property type="entry name" value="QCR7"/>
</dbReference>
<evidence type="ECO:0000256" key="10">
    <source>
        <dbReference type="ARBA" id="ARBA00031021"/>
    </source>
</evidence>
<evidence type="ECO:0000256" key="3">
    <source>
        <dbReference type="ARBA" id="ARBA00016323"/>
    </source>
</evidence>
<keyword evidence="16" id="KW-1185">Reference proteome</keyword>
<dbReference type="AlphaFoldDB" id="A0A9J6FXF7"/>
<dbReference type="GO" id="GO:0045275">
    <property type="term" value="C:respiratory chain complex III"/>
    <property type="evidence" value="ECO:0007669"/>
    <property type="project" value="InterPro"/>
</dbReference>
<evidence type="ECO:0000313" key="16">
    <source>
        <dbReference type="Proteomes" id="UP000821853"/>
    </source>
</evidence>
<comment type="caution">
    <text evidence="15">The sequence shown here is derived from an EMBL/GenBank/DDBJ whole genome shotgun (WGS) entry which is preliminary data.</text>
</comment>
<dbReference type="PANTHER" id="PTHR12022:SF0">
    <property type="entry name" value="CYTOCHROME B-C1 COMPLEX SUBUNIT 7"/>
    <property type="match status" value="1"/>
</dbReference>
<keyword evidence="5" id="KW-0679">Respiratory chain</keyword>